<comment type="caution">
    <text evidence="1">The sequence shown here is derived from an EMBL/GenBank/DDBJ whole genome shotgun (WGS) entry which is preliminary data.</text>
</comment>
<dbReference type="AlphaFoldDB" id="A0A9D4EY00"/>
<organism evidence="1 2">
    <name type="scientific">Dreissena polymorpha</name>
    <name type="common">Zebra mussel</name>
    <name type="synonym">Mytilus polymorpha</name>
    <dbReference type="NCBI Taxonomy" id="45954"/>
    <lineage>
        <taxon>Eukaryota</taxon>
        <taxon>Metazoa</taxon>
        <taxon>Spiralia</taxon>
        <taxon>Lophotrochozoa</taxon>
        <taxon>Mollusca</taxon>
        <taxon>Bivalvia</taxon>
        <taxon>Autobranchia</taxon>
        <taxon>Heteroconchia</taxon>
        <taxon>Euheterodonta</taxon>
        <taxon>Imparidentia</taxon>
        <taxon>Neoheterodontei</taxon>
        <taxon>Myida</taxon>
        <taxon>Dreissenoidea</taxon>
        <taxon>Dreissenidae</taxon>
        <taxon>Dreissena</taxon>
    </lineage>
</organism>
<reference evidence="1" key="1">
    <citation type="journal article" date="2019" name="bioRxiv">
        <title>The Genome of the Zebra Mussel, Dreissena polymorpha: A Resource for Invasive Species Research.</title>
        <authorList>
            <person name="McCartney M.A."/>
            <person name="Auch B."/>
            <person name="Kono T."/>
            <person name="Mallez S."/>
            <person name="Zhang Y."/>
            <person name="Obille A."/>
            <person name="Becker A."/>
            <person name="Abrahante J.E."/>
            <person name="Garbe J."/>
            <person name="Badalamenti J.P."/>
            <person name="Herman A."/>
            <person name="Mangelson H."/>
            <person name="Liachko I."/>
            <person name="Sullivan S."/>
            <person name="Sone E.D."/>
            <person name="Koren S."/>
            <person name="Silverstein K.A.T."/>
            <person name="Beckman K.B."/>
            <person name="Gohl D.M."/>
        </authorList>
    </citation>
    <scope>NUCLEOTIDE SEQUENCE</scope>
    <source>
        <strain evidence="1">Duluth1</strain>
        <tissue evidence="1">Whole animal</tissue>
    </source>
</reference>
<accession>A0A9D4EY00</accession>
<dbReference type="Proteomes" id="UP000828390">
    <property type="component" value="Unassembled WGS sequence"/>
</dbReference>
<sequence>MTRVSTLRTGSYISFTTKYRLYKSLVILILMYGRETWTLNVDKERRVQAFEHKCRRRCAASPTWSKRPTITS</sequence>
<protein>
    <submittedName>
        <fullName evidence="1">Uncharacterized protein</fullName>
    </submittedName>
</protein>
<gene>
    <name evidence="1" type="ORF">DPMN_164538</name>
</gene>
<evidence type="ECO:0000313" key="1">
    <source>
        <dbReference type="EMBL" id="KAH3786431.1"/>
    </source>
</evidence>
<dbReference type="EMBL" id="JAIWYP010000008">
    <property type="protein sequence ID" value="KAH3786431.1"/>
    <property type="molecule type" value="Genomic_DNA"/>
</dbReference>
<evidence type="ECO:0000313" key="2">
    <source>
        <dbReference type="Proteomes" id="UP000828390"/>
    </source>
</evidence>
<reference evidence="1" key="2">
    <citation type="submission" date="2020-11" db="EMBL/GenBank/DDBJ databases">
        <authorList>
            <person name="McCartney M.A."/>
            <person name="Auch B."/>
            <person name="Kono T."/>
            <person name="Mallez S."/>
            <person name="Becker A."/>
            <person name="Gohl D.M."/>
            <person name="Silverstein K.A.T."/>
            <person name="Koren S."/>
            <person name="Bechman K.B."/>
            <person name="Herman A."/>
            <person name="Abrahante J.E."/>
            <person name="Garbe J."/>
        </authorList>
    </citation>
    <scope>NUCLEOTIDE SEQUENCE</scope>
    <source>
        <strain evidence="1">Duluth1</strain>
        <tissue evidence="1">Whole animal</tissue>
    </source>
</reference>
<name>A0A9D4EY00_DREPO</name>
<keyword evidence="2" id="KW-1185">Reference proteome</keyword>
<proteinExistence type="predicted"/>